<name>A0A1B9ITI4_9TREE</name>
<comment type="similarity">
    <text evidence="1">Belongs to the TfdA dioxygenase family.</text>
</comment>
<evidence type="ECO:0000256" key="4">
    <source>
        <dbReference type="ARBA" id="ARBA00023002"/>
    </source>
</evidence>
<dbReference type="Gene3D" id="3.60.130.10">
    <property type="entry name" value="Clavaminate synthase-like"/>
    <property type="match status" value="1"/>
</dbReference>
<dbReference type="InterPro" id="IPR003819">
    <property type="entry name" value="TauD/TfdA-like"/>
</dbReference>
<feature type="domain" description="TauD/TfdA-like" evidence="6">
    <location>
        <begin position="28"/>
        <end position="317"/>
    </location>
</feature>
<dbReference type="PANTHER" id="PTHR43779">
    <property type="entry name" value="DIOXYGENASE RV0097-RELATED"/>
    <property type="match status" value="1"/>
</dbReference>
<keyword evidence="5" id="KW-0408">Iron</keyword>
<organism evidence="7 8">
    <name type="scientific">Kwoniella mangroviensis CBS 10435</name>
    <dbReference type="NCBI Taxonomy" id="1331196"/>
    <lineage>
        <taxon>Eukaryota</taxon>
        <taxon>Fungi</taxon>
        <taxon>Dikarya</taxon>
        <taxon>Basidiomycota</taxon>
        <taxon>Agaricomycotina</taxon>
        <taxon>Tremellomycetes</taxon>
        <taxon>Tremellales</taxon>
        <taxon>Cryptococcaceae</taxon>
        <taxon>Kwoniella</taxon>
    </lineage>
</organism>
<dbReference type="InterPro" id="IPR051178">
    <property type="entry name" value="TfdA_dioxygenase"/>
</dbReference>
<reference evidence="8" key="2">
    <citation type="submission" date="2013-12" db="EMBL/GenBank/DDBJ databases">
        <title>Evolution of pathogenesis and genome organization in the Tremellales.</title>
        <authorList>
            <person name="Cuomo C."/>
            <person name="Litvintseva A."/>
            <person name="Heitman J."/>
            <person name="Chen Y."/>
            <person name="Sun S."/>
            <person name="Springer D."/>
            <person name="Dromer F."/>
            <person name="Young S."/>
            <person name="Zeng Q."/>
            <person name="Chapman S."/>
            <person name="Gujja S."/>
            <person name="Saif S."/>
            <person name="Birren B."/>
        </authorList>
    </citation>
    <scope>NUCLEOTIDE SEQUENCE [LARGE SCALE GENOMIC DNA]</scope>
    <source>
        <strain evidence="8">CBS 10435</strain>
    </source>
</reference>
<dbReference type="STRING" id="1331196.A0A1B9ITI4"/>
<proteinExistence type="inferred from homology"/>
<sequence>MASAQVMIPTPIPDAVQHVKISPPLIQYKPLHPTFGAEASADFSSITSELVDEIKRGLARYGVLVFRRTGLDDARHVEMSKLFGDLDDIAPFVGGLGQKNRLSSDYLFDVGNVNPDGTVMQPGGMRDLLLRCNYHFHADSAFNPRRAGISLLLAHELPPPGLGGETEFADTRTAYQALDDARKEEIHDWVVCNSQLNCRRNANIDENGKLNPLLDTDEFDPMKHRFGKHRLVQEHEPSGRTNLYIAAHAHHVEGMPLEEGQKQLRELLEHAGRPEFTLKVTWKDVGDLVVWDNTCTLHRSVPGNYAGKYKRDLRRTTVHDMSSQAWGLNGEGATWRSGLD</sequence>
<dbReference type="OrthoDB" id="5818554at2759"/>
<dbReference type="GO" id="GO:0046872">
    <property type="term" value="F:metal ion binding"/>
    <property type="evidence" value="ECO:0007669"/>
    <property type="project" value="UniProtKB-KW"/>
</dbReference>
<dbReference type="GO" id="GO:0051213">
    <property type="term" value="F:dioxygenase activity"/>
    <property type="evidence" value="ECO:0007669"/>
    <property type="project" value="UniProtKB-KW"/>
</dbReference>
<dbReference type="EMBL" id="KI669461">
    <property type="protein sequence ID" value="OCF58852.1"/>
    <property type="molecule type" value="Genomic_DNA"/>
</dbReference>
<keyword evidence="8" id="KW-1185">Reference proteome</keyword>
<dbReference type="PANTHER" id="PTHR43779:SF3">
    <property type="entry name" value="(3R)-3-[(CARBOXYMETHYL)AMINO]FATTY ACID OXYGENASE_DECARBOXYLASE"/>
    <property type="match status" value="1"/>
</dbReference>
<evidence type="ECO:0000313" key="7">
    <source>
        <dbReference type="EMBL" id="OCF58852.1"/>
    </source>
</evidence>
<dbReference type="Pfam" id="PF02668">
    <property type="entry name" value="TauD"/>
    <property type="match status" value="1"/>
</dbReference>
<gene>
    <name evidence="7" type="ORF">L486_03343</name>
</gene>
<protein>
    <submittedName>
        <fullName evidence="7">Alpha-ketoglutarate-dependent 2,4-dichlorophenoxyacetate dioxygenase</fullName>
    </submittedName>
</protein>
<evidence type="ECO:0000259" key="6">
    <source>
        <dbReference type="Pfam" id="PF02668"/>
    </source>
</evidence>
<evidence type="ECO:0000313" key="8">
    <source>
        <dbReference type="Proteomes" id="UP000092583"/>
    </source>
</evidence>
<evidence type="ECO:0000256" key="1">
    <source>
        <dbReference type="ARBA" id="ARBA00005896"/>
    </source>
</evidence>
<evidence type="ECO:0000256" key="3">
    <source>
        <dbReference type="ARBA" id="ARBA00022964"/>
    </source>
</evidence>
<keyword evidence="2" id="KW-0479">Metal-binding</keyword>
<evidence type="ECO:0000256" key="5">
    <source>
        <dbReference type="ARBA" id="ARBA00023004"/>
    </source>
</evidence>
<evidence type="ECO:0000256" key="2">
    <source>
        <dbReference type="ARBA" id="ARBA00022723"/>
    </source>
</evidence>
<dbReference type="Proteomes" id="UP000092583">
    <property type="component" value="Unassembled WGS sequence"/>
</dbReference>
<accession>A0A1B9ITI4</accession>
<dbReference type="SUPFAM" id="SSF51197">
    <property type="entry name" value="Clavaminate synthase-like"/>
    <property type="match status" value="1"/>
</dbReference>
<reference evidence="7 8" key="1">
    <citation type="submission" date="2013-07" db="EMBL/GenBank/DDBJ databases">
        <title>The Genome Sequence of Kwoniella mangroviensis CBS10435.</title>
        <authorList>
            <consortium name="The Broad Institute Genome Sequencing Platform"/>
            <person name="Cuomo C."/>
            <person name="Litvintseva A."/>
            <person name="Chen Y."/>
            <person name="Heitman J."/>
            <person name="Sun S."/>
            <person name="Springer D."/>
            <person name="Dromer F."/>
            <person name="Young S.K."/>
            <person name="Zeng Q."/>
            <person name="Gargeya S."/>
            <person name="Fitzgerald M."/>
            <person name="Abouelleil A."/>
            <person name="Alvarado L."/>
            <person name="Berlin A.M."/>
            <person name="Chapman S.B."/>
            <person name="Dewar J."/>
            <person name="Goldberg J."/>
            <person name="Griggs A."/>
            <person name="Gujja S."/>
            <person name="Hansen M."/>
            <person name="Howarth C."/>
            <person name="Imamovic A."/>
            <person name="Larimer J."/>
            <person name="McCowan C."/>
            <person name="Murphy C."/>
            <person name="Pearson M."/>
            <person name="Priest M."/>
            <person name="Roberts A."/>
            <person name="Saif S."/>
            <person name="Shea T."/>
            <person name="Sykes S."/>
            <person name="Wortman J."/>
            <person name="Nusbaum C."/>
            <person name="Birren B."/>
        </authorList>
    </citation>
    <scope>NUCLEOTIDE SEQUENCE [LARGE SCALE GENOMIC DNA]</scope>
    <source>
        <strain evidence="7 8">CBS 10435</strain>
    </source>
</reference>
<dbReference type="AlphaFoldDB" id="A0A1B9ITI4"/>
<keyword evidence="4" id="KW-0560">Oxidoreductase</keyword>
<dbReference type="InterPro" id="IPR042098">
    <property type="entry name" value="TauD-like_sf"/>
</dbReference>
<keyword evidence="3 7" id="KW-0223">Dioxygenase</keyword>